<reference evidence="2" key="1">
    <citation type="journal article" date="2021" name="Environ. Microbiol.">
        <title>Cryptic niche differentiation of novel sediment ecotypes of Rugeria pomeroyi correlates with nitrate respiration.</title>
        <authorList>
            <person name="Lin X."/>
            <person name="McNichol J."/>
            <person name="Chu X."/>
            <person name="Qian Y."/>
            <person name="Luo H."/>
        </authorList>
    </citation>
    <scope>NUCLEOTIDE SEQUENCE</scope>
    <source>
        <strain evidence="2">SZCCDBB064</strain>
    </source>
</reference>
<dbReference type="RefSeq" id="WP_234218691.1">
    <property type="nucleotide sequence ID" value="NZ_JAGQAF010000003.1"/>
</dbReference>
<accession>A0A9Q3WIB7</accession>
<gene>
    <name evidence="2" type="ORF">KBY27_05335</name>
</gene>
<comment type="caution">
    <text evidence="2">The sequence shown here is derived from an EMBL/GenBank/DDBJ whole genome shotgun (WGS) entry which is preliminary data.</text>
</comment>
<organism evidence="2 3">
    <name type="scientific">Ruegeria pomeroyi</name>
    <dbReference type="NCBI Taxonomy" id="89184"/>
    <lineage>
        <taxon>Bacteria</taxon>
        <taxon>Pseudomonadati</taxon>
        <taxon>Pseudomonadota</taxon>
        <taxon>Alphaproteobacteria</taxon>
        <taxon>Rhodobacterales</taxon>
        <taxon>Roseobacteraceae</taxon>
        <taxon>Ruegeria</taxon>
    </lineage>
</organism>
<dbReference type="AlphaFoldDB" id="A0A9Q3WIB7"/>
<feature type="transmembrane region" description="Helical" evidence="1">
    <location>
        <begin position="20"/>
        <end position="36"/>
    </location>
</feature>
<keyword evidence="1" id="KW-1133">Transmembrane helix</keyword>
<name>A0A9Q3WIB7_9RHOB</name>
<dbReference type="EMBL" id="JAGQAF010000003">
    <property type="protein sequence ID" value="MCE8536870.1"/>
    <property type="molecule type" value="Genomic_DNA"/>
</dbReference>
<evidence type="ECO:0000313" key="2">
    <source>
        <dbReference type="EMBL" id="MCE8536870.1"/>
    </source>
</evidence>
<feature type="transmembrane region" description="Helical" evidence="1">
    <location>
        <begin position="42"/>
        <end position="59"/>
    </location>
</feature>
<dbReference type="Proteomes" id="UP000813672">
    <property type="component" value="Unassembled WGS sequence"/>
</dbReference>
<protein>
    <submittedName>
        <fullName evidence="2">Uncharacterized protein</fullName>
    </submittedName>
</protein>
<evidence type="ECO:0000256" key="1">
    <source>
        <dbReference type="SAM" id="Phobius"/>
    </source>
</evidence>
<proteinExistence type="predicted"/>
<evidence type="ECO:0000313" key="3">
    <source>
        <dbReference type="Proteomes" id="UP000813672"/>
    </source>
</evidence>
<keyword evidence="1" id="KW-0812">Transmembrane</keyword>
<sequence>MFNNAPNTIVHKGKKAVRDAIGVAGLLCALAAFGHYNNGNASGMLIAAGMAAGFFYGASKIKTTMKATRQRTFYR</sequence>
<keyword evidence="1" id="KW-0472">Membrane</keyword>